<evidence type="ECO:0000256" key="5">
    <source>
        <dbReference type="ARBA" id="ARBA00022741"/>
    </source>
</evidence>
<comment type="catalytic activity">
    <reaction evidence="8">
        <text>L-seryl-[protein] + ATP = 3-O-(5'-adenylyl)-L-seryl-[protein] + diphosphate</text>
        <dbReference type="Rhea" id="RHEA:58120"/>
        <dbReference type="Rhea" id="RHEA-COMP:9863"/>
        <dbReference type="Rhea" id="RHEA-COMP:15073"/>
        <dbReference type="ChEBI" id="CHEBI:29999"/>
        <dbReference type="ChEBI" id="CHEBI:30616"/>
        <dbReference type="ChEBI" id="CHEBI:33019"/>
        <dbReference type="ChEBI" id="CHEBI:142516"/>
        <dbReference type="EC" id="2.7.7.108"/>
    </reaction>
</comment>
<evidence type="ECO:0000313" key="10">
    <source>
        <dbReference type="Proteomes" id="UP001166293"/>
    </source>
</evidence>
<comment type="catalytic activity">
    <reaction evidence="8">
        <text>L-histidyl-[protein] + UTP = N(tele)-(5'-uridylyl)-L-histidyl-[protein] + diphosphate</text>
        <dbReference type="Rhea" id="RHEA:83891"/>
        <dbReference type="Rhea" id="RHEA-COMP:9745"/>
        <dbReference type="Rhea" id="RHEA-COMP:20239"/>
        <dbReference type="ChEBI" id="CHEBI:29979"/>
        <dbReference type="ChEBI" id="CHEBI:33019"/>
        <dbReference type="ChEBI" id="CHEBI:46398"/>
        <dbReference type="ChEBI" id="CHEBI:233474"/>
    </reaction>
</comment>
<dbReference type="EC" id="2.7.7.-" evidence="8"/>
<evidence type="ECO:0000256" key="7">
    <source>
        <dbReference type="ARBA" id="ARBA00022842"/>
    </source>
</evidence>
<proteinExistence type="inferred from homology"/>
<evidence type="ECO:0000256" key="8">
    <source>
        <dbReference type="HAMAP-Rule" id="MF_00692"/>
    </source>
</evidence>
<feature type="binding site" evidence="8">
    <location>
        <position position="254"/>
    </location>
    <ligand>
        <name>Mg(2+)</name>
        <dbReference type="ChEBI" id="CHEBI:18420"/>
    </ligand>
</feature>
<keyword evidence="10" id="KW-1185">Reference proteome</keyword>
<organism evidence="9 10">
    <name type="scientific">Thalassococcus arenae</name>
    <dbReference type="NCBI Taxonomy" id="2851652"/>
    <lineage>
        <taxon>Bacteria</taxon>
        <taxon>Pseudomonadati</taxon>
        <taxon>Pseudomonadota</taxon>
        <taxon>Alphaproteobacteria</taxon>
        <taxon>Rhodobacterales</taxon>
        <taxon>Roseobacteraceae</taxon>
        <taxon>Thalassococcus</taxon>
    </lineage>
</organism>
<feature type="binding site" evidence="8">
    <location>
        <position position="88"/>
    </location>
    <ligand>
        <name>ATP</name>
        <dbReference type="ChEBI" id="CHEBI:30616"/>
    </ligand>
</feature>
<comment type="cofactor">
    <cofactor evidence="8">
        <name>Mg(2+)</name>
        <dbReference type="ChEBI" id="CHEBI:18420"/>
    </cofactor>
    <cofactor evidence="8">
        <name>Mn(2+)</name>
        <dbReference type="ChEBI" id="CHEBI:29035"/>
    </cofactor>
</comment>
<evidence type="ECO:0000256" key="3">
    <source>
        <dbReference type="ARBA" id="ARBA00022695"/>
    </source>
</evidence>
<dbReference type="Proteomes" id="UP001166293">
    <property type="component" value="Unassembled WGS sequence"/>
</dbReference>
<dbReference type="PANTHER" id="PTHR32057:SF14">
    <property type="entry name" value="PROTEIN ADENYLYLTRANSFERASE SELO, MITOCHONDRIAL"/>
    <property type="match status" value="1"/>
</dbReference>
<reference evidence="9" key="1">
    <citation type="submission" date="2021-06" db="EMBL/GenBank/DDBJ databases">
        <title>Thalassococcus sp. CAU 1522 isolated from sea sand, Republic of Korea.</title>
        <authorList>
            <person name="Kim W."/>
        </authorList>
    </citation>
    <scope>NUCLEOTIDE SEQUENCE</scope>
    <source>
        <strain evidence="9">CAU 1522</strain>
    </source>
</reference>
<evidence type="ECO:0000256" key="4">
    <source>
        <dbReference type="ARBA" id="ARBA00022723"/>
    </source>
</evidence>
<keyword evidence="2 8" id="KW-0808">Transferase</keyword>
<dbReference type="HAMAP" id="MF_00692">
    <property type="entry name" value="SelO"/>
    <property type="match status" value="1"/>
</dbReference>
<dbReference type="Pfam" id="PF02696">
    <property type="entry name" value="SelO"/>
    <property type="match status" value="1"/>
</dbReference>
<keyword evidence="7 8" id="KW-0460">Magnesium</keyword>
<name>A0ABS6NAX2_9RHOB</name>
<keyword evidence="4 8" id="KW-0479">Metal-binding</keyword>
<gene>
    <name evidence="8" type="primary">ydiU</name>
    <name evidence="8" type="synonym">selO</name>
    <name evidence="9" type="ORF">KUH32_15500</name>
</gene>
<sequence length="472" mass="51346">MTLAIPFDNSYARLPDGFFTRLAPTPVRAPSLIAFNRDLADLLGVAGGDDETLAKVFSGNTLPDGAEPLAQLYAGHQFGQFNPQLGDGRAILLGEVVGRDGIRRDIQLKGSGPTPYSRMGDGRAWLGPVLREYVISEAMQALGVPTTRALAAVRTGQEVIREAPLPGAVLTRVAQSHIRVGTFQVFAARGQADALRTLFDHIVERHYPDVNTALELLGRVMEKQADLVAQWLSLGFIHGVMNTDNCTLSGETIDYGPCAFMDAYDPETVFSSIDRFGRYGYAAQADIIVWNMAQLANALLMLEPDPEAALPAYQTAVEGMPELVRAAWLKRFAAKIGIADPRADDARLIADLLGLMQANQADFTNTFRALTDGGARDQFTDPTAFDGWERGWRARIEGQTDPDALMRSVNPAIIPRNHRIEQMIAAAVQGDDAPFHRLNAVLAHPFDPDPASDDLRRPPLPTEAVQATFCGT</sequence>
<dbReference type="InterPro" id="IPR003846">
    <property type="entry name" value="SelO"/>
</dbReference>
<feature type="binding site" evidence="8">
    <location>
        <position position="109"/>
    </location>
    <ligand>
        <name>ATP</name>
        <dbReference type="ChEBI" id="CHEBI:30616"/>
    </ligand>
</feature>
<feature type="active site" description="Proton acceptor" evidence="8">
    <location>
        <position position="244"/>
    </location>
</feature>
<feature type="binding site" evidence="8">
    <location>
        <position position="121"/>
    </location>
    <ligand>
        <name>ATP</name>
        <dbReference type="ChEBI" id="CHEBI:30616"/>
    </ligand>
</feature>
<feature type="binding site" evidence="8">
    <location>
        <position position="172"/>
    </location>
    <ligand>
        <name>ATP</name>
        <dbReference type="ChEBI" id="CHEBI:30616"/>
    </ligand>
</feature>
<dbReference type="NCBIfam" id="NF000658">
    <property type="entry name" value="PRK00029.1"/>
    <property type="match status" value="1"/>
</dbReference>
<comment type="catalytic activity">
    <reaction evidence="8">
        <text>L-tyrosyl-[protein] + UTP = O-(5'-uridylyl)-L-tyrosyl-[protein] + diphosphate</text>
        <dbReference type="Rhea" id="RHEA:83887"/>
        <dbReference type="Rhea" id="RHEA-COMP:10136"/>
        <dbReference type="Rhea" id="RHEA-COMP:20238"/>
        <dbReference type="ChEBI" id="CHEBI:33019"/>
        <dbReference type="ChEBI" id="CHEBI:46398"/>
        <dbReference type="ChEBI" id="CHEBI:46858"/>
        <dbReference type="ChEBI" id="CHEBI:90602"/>
    </reaction>
</comment>
<feature type="binding site" evidence="8">
    <location>
        <position position="254"/>
    </location>
    <ligand>
        <name>ATP</name>
        <dbReference type="ChEBI" id="CHEBI:30616"/>
    </ligand>
</feature>
<comment type="catalytic activity">
    <reaction evidence="8">
        <text>L-seryl-[protein] + UTP = O-(5'-uridylyl)-L-seryl-[protein] + diphosphate</text>
        <dbReference type="Rhea" id="RHEA:64604"/>
        <dbReference type="Rhea" id="RHEA-COMP:9863"/>
        <dbReference type="Rhea" id="RHEA-COMP:16635"/>
        <dbReference type="ChEBI" id="CHEBI:29999"/>
        <dbReference type="ChEBI" id="CHEBI:33019"/>
        <dbReference type="ChEBI" id="CHEBI:46398"/>
        <dbReference type="ChEBI" id="CHEBI:156051"/>
    </reaction>
</comment>
<protein>
    <recommendedName>
        <fullName evidence="8">Protein nucleotidyltransferase YdiU</fullName>
        <ecNumber evidence="8">2.7.7.-</ecNumber>
    </recommendedName>
    <alternativeName>
        <fullName evidence="8">Protein adenylyltransferase YdiU</fullName>
        <ecNumber evidence="8">2.7.7.108</ecNumber>
    </alternativeName>
    <alternativeName>
        <fullName evidence="8">Protein uridylyltransferase YdiU</fullName>
        <ecNumber evidence="8">2.7.7.-</ecNumber>
    </alternativeName>
</protein>
<dbReference type="RefSeq" id="WP_217779845.1">
    <property type="nucleotide sequence ID" value="NZ_JAHRWL010000002.1"/>
</dbReference>
<evidence type="ECO:0000256" key="6">
    <source>
        <dbReference type="ARBA" id="ARBA00022840"/>
    </source>
</evidence>
<feature type="binding site" evidence="8">
    <location>
        <position position="122"/>
    </location>
    <ligand>
        <name>ATP</name>
        <dbReference type="ChEBI" id="CHEBI:30616"/>
    </ligand>
</feature>
<accession>A0ABS6NAX2</accession>
<comment type="similarity">
    <text evidence="1 8">Belongs to the SELO family.</text>
</comment>
<keyword evidence="3 8" id="KW-0548">Nucleotidyltransferase</keyword>
<comment type="function">
    <text evidence="8">Nucleotidyltransferase involved in the post-translational modification of proteins. It can catalyze the addition of adenosine monophosphate (AMP) or uridine monophosphate (UMP) to a protein, resulting in modifications known as AMPylation and UMPylation.</text>
</comment>
<comment type="caution">
    <text evidence="9">The sequence shown here is derived from an EMBL/GenBank/DDBJ whole genome shotgun (WGS) entry which is preliminary data.</text>
</comment>
<evidence type="ECO:0000256" key="1">
    <source>
        <dbReference type="ARBA" id="ARBA00009747"/>
    </source>
</evidence>
<comment type="catalytic activity">
    <reaction evidence="8">
        <text>L-tyrosyl-[protein] + ATP = O-(5'-adenylyl)-L-tyrosyl-[protein] + diphosphate</text>
        <dbReference type="Rhea" id="RHEA:54288"/>
        <dbReference type="Rhea" id="RHEA-COMP:10136"/>
        <dbReference type="Rhea" id="RHEA-COMP:13846"/>
        <dbReference type="ChEBI" id="CHEBI:30616"/>
        <dbReference type="ChEBI" id="CHEBI:33019"/>
        <dbReference type="ChEBI" id="CHEBI:46858"/>
        <dbReference type="ChEBI" id="CHEBI:83624"/>
        <dbReference type="EC" id="2.7.7.108"/>
    </reaction>
</comment>
<evidence type="ECO:0000256" key="2">
    <source>
        <dbReference type="ARBA" id="ARBA00022679"/>
    </source>
</evidence>
<keyword evidence="8" id="KW-0464">Manganese</keyword>
<dbReference type="EC" id="2.7.7.108" evidence="8"/>
<keyword evidence="5 8" id="KW-0547">Nucleotide-binding</keyword>
<evidence type="ECO:0000313" key="9">
    <source>
        <dbReference type="EMBL" id="MBV2361169.1"/>
    </source>
</evidence>
<dbReference type="EMBL" id="JAHRWL010000002">
    <property type="protein sequence ID" value="MBV2361169.1"/>
    <property type="molecule type" value="Genomic_DNA"/>
</dbReference>
<feature type="binding site" evidence="8">
    <location>
        <position position="179"/>
    </location>
    <ligand>
        <name>ATP</name>
        <dbReference type="ChEBI" id="CHEBI:30616"/>
    </ligand>
</feature>
<feature type="binding site" evidence="8">
    <location>
        <position position="86"/>
    </location>
    <ligand>
        <name>ATP</name>
        <dbReference type="ChEBI" id="CHEBI:30616"/>
    </ligand>
</feature>
<feature type="binding site" evidence="8">
    <location>
        <position position="245"/>
    </location>
    <ligand>
        <name>Mg(2+)</name>
        <dbReference type="ChEBI" id="CHEBI:18420"/>
    </ligand>
</feature>
<keyword evidence="6 8" id="KW-0067">ATP-binding</keyword>
<dbReference type="PANTHER" id="PTHR32057">
    <property type="entry name" value="PROTEIN ADENYLYLTRANSFERASE SELO, MITOCHONDRIAL"/>
    <property type="match status" value="1"/>
</dbReference>
<feature type="binding site" evidence="8">
    <location>
        <position position="89"/>
    </location>
    <ligand>
        <name>ATP</name>
        <dbReference type="ChEBI" id="CHEBI:30616"/>
    </ligand>
</feature>
<comment type="catalytic activity">
    <reaction evidence="8">
        <text>L-threonyl-[protein] + ATP = 3-O-(5'-adenylyl)-L-threonyl-[protein] + diphosphate</text>
        <dbReference type="Rhea" id="RHEA:54292"/>
        <dbReference type="Rhea" id="RHEA-COMP:11060"/>
        <dbReference type="Rhea" id="RHEA-COMP:13847"/>
        <dbReference type="ChEBI" id="CHEBI:30013"/>
        <dbReference type="ChEBI" id="CHEBI:30616"/>
        <dbReference type="ChEBI" id="CHEBI:33019"/>
        <dbReference type="ChEBI" id="CHEBI:138113"/>
        <dbReference type="EC" id="2.7.7.108"/>
    </reaction>
</comment>